<reference evidence="1" key="2">
    <citation type="journal article" date="2015" name="Fish Shellfish Immunol.">
        <title>Early steps in the European eel (Anguilla anguilla)-Vibrio vulnificus interaction in the gills: Role of the RtxA13 toxin.</title>
        <authorList>
            <person name="Callol A."/>
            <person name="Pajuelo D."/>
            <person name="Ebbesson L."/>
            <person name="Teles M."/>
            <person name="MacKenzie S."/>
            <person name="Amaro C."/>
        </authorList>
    </citation>
    <scope>NUCLEOTIDE SEQUENCE</scope>
</reference>
<dbReference type="AlphaFoldDB" id="A0A0E9R8J9"/>
<reference evidence="1" key="1">
    <citation type="submission" date="2014-11" db="EMBL/GenBank/DDBJ databases">
        <authorList>
            <person name="Amaro Gonzalez C."/>
        </authorList>
    </citation>
    <scope>NUCLEOTIDE SEQUENCE</scope>
</reference>
<sequence length="43" mass="5201">MCGSEMFRVMEDFNIGTNFEQSFNLLLVHNILPVNKWIFFRFD</sequence>
<proteinExistence type="predicted"/>
<name>A0A0E9R8J9_ANGAN</name>
<protein>
    <submittedName>
        <fullName evidence="1">Uncharacterized protein</fullName>
    </submittedName>
</protein>
<organism evidence="1">
    <name type="scientific">Anguilla anguilla</name>
    <name type="common">European freshwater eel</name>
    <name type="synonym">Muraena anguilla</name>
    <dbReference type="NCBI Taxonomy" id="7936"/>
    <lineage>
        <taxon>Eukaryota</taxon>
        <taxon>Metazoa</taxon>
        <taxon>Chordata</taxon>
        <taxon>Craniata</taxon>
        <taxon>Vertebrata</taxon>
        <taxon>Euteleostomi</taxon>
        <taxon>Actinopterygii</taxon>
        <taxon>Neopterygii</taxon>
        <taxon>Teleostei</taxon>
        <taxon>Anguilliformes</taxon>
        <taxon>Anguillidae</taxon>
        <taxon>Anguilla</taxon>
    </lineage>
</organism>
<dbReference type="EMBL" id="GBXM01083792">
    <property type="protein sequence ID" value="JAH24785.1"/>
    <property type="molecule type" value="Transcribed_RNA"/>
</dbReference>
<evidence type="ECO:0000313" key="1">
    <source>
        <dbReference type="EMBL" id="JAH24785.1"/>
    </source>
</evidence>
<accession>A0A0E9R8J9</accession>